<dbReference type="Proteomes" id="UP000887574">
    <property type="component" value="Unplaced"/>
</dbReference>
<dbReference type="WBParaSite" id="jg23700">
    <property type="protein sequence ID" value="jg23700"/>
    <property type="gene ID" value="jg23700"/>
</dbReference>
<dbReference type="Pfam" id="PF08719">
    <property type="entry name" value="NADAR"/>
    <property type="match status" value="1"/>
</dbReference>
<name>A0A915DUR0_9BILA</name>
<dbReference type="AlphaFoldDB" id="A0A915DUR0"/>
<feature type="domain" description="NADAR" evidence="2">
    <location>
        <begin position="234"/>
        <end position="370"/>
    </location>
</feature>
<feature type="compositionally biased region" description="Basic and acidic residues" evidence="1">
    <location>
        <begin position="69"/>
        <end position="82"/>
    </location>
</feature>
<feature type="compositionally biased region" description="Basic residues" evidence="1">
    <location>
        <begin position="88"/>
        <end position="98"/>
    </location>
</feature>
<accession>A0A915DUR0</accession>
<evidence type="ECO:0000313" key="3">
    <source>
        <dbReference type="Proteomes" id="UP000887574"/>
    </source>
</evidence>
<feature type="compositionally biased region" description="Basic residues" evidence="1">
    <location>
        <begin position="113"/>
        <end position="128"/>
    </location>
</feature>
<proteinExistence type="predicted"/>
<reference evidence="4" key="1">
    <citation type="submission" date="2022-11" db="UniProtKB">
        <authorList>
            <consortium name="WormBaseParasite"/>
        </authorList>
    </citation>
    <scope>IDENTIFICATION</scope>
</reference>
<dbReference type="Gene3D" id="1.10.357.40">
    <property type="entry name" value="YbiA-like"/>
    <property type="match status" value="1"/>
</dbReference>
<sequence length="380" mass="43199">MKTEVPRLAELSAQVEGLYKKVVGVSQGPVKSAEKDTSPHEKVQKKEFSVTEKKHREHKDGGYHTSRGIVKEEDSRKKRADPNENSGRKKVSNRKRSRDRSVTHHDDGTSKRDRPKKRKHASKKHLKRDRSNHDRRSEGSDAQKPQFSLKRLRHSSVPHHQPKTPVNFEENMVSSVRYGHACFRNDSASDSSLSNNDSPFPSSMQLADLRIISDCSFVCFASNRSFLSSRFMRTHLLVIDERKYASVEQFYMYYKAKVFGDMQAAKRVMLATAPGALKKLGFNIANFEHLKWKNVAIQVMVIGTLRKFQQNSDLRDQLVGTTDSILLKATCADNFWGGGITKEALIDADSGVWLGQNVLGKILMMVRGRLIKERRTCRNG</sequence>
<feature type="compositionally biased region" description="Basic and acidic residues" evidence="1">
    <location>
        <begin position="99"/>
        <end position="112"/>
    </location>
</feature>
<evidence type="ECO:0000256" key="1">
    <source>
        <dbReference type="SAM" id="MobiDB-lite"/>
    </source>
</evidence>
<dbReference type="NCBIfam" id="TIGR02464">
    <property type="entry name" value="ribofla_fusion"/>
    <property type="match status" value="1"/>
</dbReference>
<feature type="compositionally biased region" description="Basic and acidic residues" evidence="1">
    <location>
        <begin position="129"/>
        <end position="141"/>
    </location>
</feature>
<feature type="compositionally biased region" description="Basic residues" evidence="1">
    <location>
        <begin position="150"/>
        <end position="162"/>
    </location>
</feature>
<feature type="compositionally biased region" description="Basic and acidic residues" evidence="1">
    <location>
        <begin position="32"/>
        <end position="62"/>
    </location>
</feature>
<dbReference type="InterPro" id="IPR037238">
    <property type="entry name" value="YbiA-like_sf"/>
</dbReference>
<organism evidence="3 4">
    <name type="scientific">Ditylenchus dipsaci</name>
    <dbReference type="NCBI Taxonomy" id="166011"/>
    <lineage>
        <taxon>Eukaryota</taxon>
        <taxon>Metazoa</taxon>
        <taxon>Ecdysozoa</taxon>
        <taxon>Nematoda</taxon>
        <taxon>Chromadorea</taxon>
        <taxon>Rhabditida</taxon>
        <taxon>Tylenchina</taxon>
        <taxon>Tylenchomorpha</taxon>
        <taxon>Sphaerularioidea</taxon>
        <taxon>Anguinidae</taxon>
        <taxon>Anguininae</taxon>
        <taxon>Ditylenchus</taxon>
    </lineage>
</organism>
<keyword evidence="3" id="KW-1185">Reference proteome</keyword>
<evidence type="ECO:0000313" key="4">
    <source>
        <dbReference type="WBParaSite" id="jg23700"/>
    </source>
</evidence>
<feature type="region of interest" description="Disordered" evidence="1">
    <location>
        <begin position="24"/>
        <end position="166"/>
    </location>
</feature>
<dbReference type="CDD" id="cd15457">
    <property type="entry name" value="NADAR"/>
    <property type="match status" value="1"/>
</dbReference>
<dbReference type="InterPro" id="IPR012816">
    <property type="entry name" value="NADAR"/>
</dbReference>
<dbReference type="SUPFAM" id="SSF143990">
    <property type="entry name" value="YbiA-like"/>
    <property type="match status" value="1"/>
</dbReference>
<protein>
    <submittedName>
        <fullName evidence="4">NADAR domain-containing protein</fullName>
    </submittedName>
</protein>
<evidence type="ECO:0000259" key="2">
    <source>
        <dbReference type="Pfam" id="PF08719"/>
    </source>
</evidence>